<accession>A0ABT8D011</accession>
<dbReference type="InterPro" id="IPR011990">
    <property type="entry name" value="TPR-like_helical_dom_sf"/>
</dbReference>
<dbReference type="SUPFAM" id="SSF48452">
    <property type="entry name" value="TPR-like"/>
    <property type="match status" value="2"/>
</dbReference>
<evidence type="ECO:0000256" key="5">
    <source>
        <dbReference type="ARBA" id="ARBA00023015"/>
    </source>
</evidence>
<feature type="domain" description="HTH araC/xylS-type" evidence="10">
    <location>
        <begin position="418"/>
        <end position="510"/>
    </location>
</feature>
<dbReference type="Pfam" id="PF13424">
    <property type="entry name" value="TPR_12"/>
    <property type="match status" value="1"/>
</dbReference>
<keyword evidence="4 8" id="KW-0802">TPR repeat</keyword>
<dbReference type="Gene3D" id="1.25.40.10">
    <property type="entry name" value="Tetratricopeptide repeat domain"/>
    <property type="match status" value="2"/>
</dbReference>
<keyword evidence="9" id="KW-0472">Membrane</keyword>
<dbReference type="PANTHER" id="PTHR46630">
    <property type="entry name" value="TETRATRICOPEPTIDE REPEAT PROTEIN 29"/>
    <property type="match status" value="1"/>
</dbReference>
<dbReference type="PANTHER" id="PTHR46630:SF1">
    <property type="entry name" value="TETRATRICOPEPTIDE REPEAT PROTEIN 29"/>
    <property type="match status" value="1"/>
</dbReference>
<evidence type="ECO:0000256" key="6">
    <source>
        <dbReference type="ARBA" id="ARBA00023163"/>
    </source>
</evidence>
<dbReference type="InterPro" id="IPR051476">
    <property type="entry name" value="Bac_ResReg_Asp_Phosphatase"/>
</dbReference>
<dbReference type="SMART" id="SM00028">
    <property type="entry name" value="TPR"/>
    <property type="match status" value="3"/>
</dbReference>
<proteinExistence type="inferred from homology"/>
<feature type="transmembrane region" description="Helical" evidence="9">
    <location>
        <begin position="334"/>
        <end position="355"/>
    </location>
</feature>
<keyword evidence="6" id="KW-0804">Transcription</keyword>
<reference evidence="11" key="1">
    <citation type="journal article" date="2014" name="Int. J. Syst. Evol. Microbiol.">
        <title>Complete genome of a new Firmicutes species belonging to the dominant human colonic microbiota ('Ruminococcus bicirculans') reveals two chromosomes and a selective capacity to utilize plant glucans.</title>
        <authorList>
            <consortium name="NISC Comparative Sequencing Program"/>
            <person name="Wegmann U."/>
            <person name="Louis P."/>
            <person name="Goesmann A."/>
            <person name="Henrissat B."/>
            <person name="Duncan S.H."/>
            <person name="Flint H.J."/>
        </authorList>
    </citation>
    <scope>NUCLEOTIDE SEQUENCE</scope>
    <source>
        <strain evidence="11">CECT 7184</strain>
    </source>
</reference>
<comment type="caution">
    <text evidence="11">The sequence shown here is derived from an EMBL/GenBank/DDBJ whole genome shotgun (WGS) entry which is preliminary data.</text>
</comment>
<name>A0ABT8D011_9FLAO</name>
<evidence type="ECO:0000256" key="1">
    <source>
        <dbReference type="ARBA" id="ARBA00004496"/>
    </source>
</evidence>
<sequence>MRQHYYLFLSFLLSYSLFSQSTDRKYSFDSIYNKLAREKTDSNTDSALKTADSLYKIAQNDIQRIQSQMITSQLLQQKGKKDQAIQIALKAYDIAQNNENKEWQAKILGHLSSLYRDSGLNEKGKEYLHKALEVSKKIVNKDESYRFQGNVYQELSYYSKNEQKITDAITNLKKGNLYFEKISDVQSKNFLLATNMELLGSNFFSLKQIDSSLYYYNKGLDHLNQINFKESALTGFIYNGLGEIYLYLGMYEKAIDYLHKAYLLGEESDFFALKEKNYLILMRYYKETGNQKEYLTINEKYLALTSQLEIAKKNTTTTLIRDLNHQEMKSQKKLLLLTFIISLLVIIIVVSFYIYHKKRKRDLLNFEKILLTHDANKKVENSFSKVQHPSAETTNMAFETEERLLKELKLFEKKLLFLNENISLASLAVEFSTNTKYLSHILRKQYHKDFSTYINELKINYILEKLKTEKKYRQYKISYMASECGFSTHSKFTSVFRQIAGITPSQYIKYLENNKL</sequence>
<dbReference type="RefSeq" id="WP_290364611.1">
    <property type="nucleotide sequence ID" value="NZ_JAUFQU010000001.1"/>
</dbReference>
<dbReference type="PROSITE" id="PS01124">
    <property type="entry name" value="HTH_ARAC_FAMILY_2"/>
    <property type="match status" value="1"/>
</dbReference>
<keyword evidence="3" id="KW-0677">Repeat</keyword>
<evidence type="ECO:0000313" key="11">
    <source>
        <dbReference type="EMBL" id="MDN3708760.1"/>
    </source>
</evidence>
<keyword evidence="9" id="KW-1133">Transmembrane helix</keyword>
<evidence type="ECO:0000313" key="12">
    <source>
        <dbReference type="EMBL" id="MDN3709335.1"/>
    </source>
</evidence>
<feature type="repeat" description="TPR" evidence="8">
    <location>
        <begin position="235"/>
        <end position="268"/>
    </location>
</feature>
<gene>
    <name evidence="11" type="ORF">QW060_16785</name>
    <name evidence="12" type="ORF">QW060_20170</name>
</gene>
<evidence type="ECO:0000256" key="7">
    <source>
        <dbReference type="ARBA" id="ARBA00038253"/>
    </source>
</evidence>
<dbReference type="SMART" id="SM00342">
    <property type="entry name" value="HTH_ARAC"/>
    <property type="match status" value="1"/>
</dbReference>
<reference evidence="11" key="3">
    <citation type="submission" date="2023-06" db="EMBL/GenBank/DDBJ databases">
        <authorList>
            <person name="Lucena T."/>
            <person name="Sun Q."/>
        </authorList>
    </citation>
    <scope>NUCLEOTIDE SEQUENCE</scope>
    <source>
        <strain evidence="11">CECT 7184</strain>
    </source>
</reference>
<keyword evidence="5" id="KW-0805">Transcription regulation</keyword>
<evidence type="ECO:0000313" key="13">
    <source>
        <dbReference type="Proteomes" id="UP001242368"/>
    </source>
</evidence>
<dbReference type="InterPro" id="IPR009057">
    <property type="entry name" value="Homeodomain-like_sf"/>
</dbReference>
<protein>
    <submittedName>
        <fullName evidence="11">Tetratricopeptide repeat protein</fullName>
    </submittedName>
</protein>
<evidence type="ECO:0000256" key="8">
    <source>
        <dbReference type="PROSITE-ProRule" id="PRU00339"/>
    </source>
</evidence>
<evidence type="ECO:0000256" key="9">
    <source>
        <dbReference type="SAM" id="Phobius"/>
    </source>
</evidence>
<dbReference type="Gene3D" id="1.10.10.60">
    <property type="entry name" value="Homeodomain-like"/>
    <property type="match status" value="2"/>
</dbReference>
<evidence type="ECO:0000256" key="3">
    <source>
        <dbReference type="ARBA" id="ARBA00022737"/>
    </source>
</evidence>
<dbReference type="EMBL" id="JAUFQU010000001">
    <property type="protein sequence ID" value="MDN3708760.1"/>
    <property type="molecule type" value="Genomic_DNA"/>
</dbReference>
<reference evidence="13" key="2">
    <citation type="journal article" date="2019" name="Int. J. Syst. Evol. Microbiol.">
        <title>The Global Catalogue of Microorganisms (GCM) 10K type strain sequencing project: providing services to taxonomists for standard genome sequencing and annotation.</title>
        <authorList>
            <consortium name="The Broad Institute Genomics Platform"/>
            <consortium name="The Broad Institute Genome Sequencing Center for Infectious Disease"/>
            <person name="Wu L."/>
            <person name="Ma J."/>
        </authorList>
    </citation>
    <scope>NUCLEOTIDE SEQUENCE [LARGE SCALE GENOMIC DNA]</scope>
    <source>
        <strain evidence="13">CECT 7184</strain>
    </source>
</reference>
<evidence type="ECO:0000256" key="4">
    <source>
        <dbReference type="ARBA" id="ARBA00022803"/>
    </source>
</evidence>
<dbReference type="InterPro" id="IPR019734">
    <property type="entry name" value="TPR_rpt"/>
</dbReference>
<dbReference type="Pfam" id="PF12833">
    <property type="entry name" value="HTH_18"/>
    <property type="match status" value="1"/>
</dbReference>
<dbReference type="InterPro" id="IPR018060">
    <property type="entry name" value="HTH_AraC"/>
</dbReference>
<keyword evidence="13" id="KW-1185">Reference proteome</keyword>
<dbReference type="EMBL" id="JAUFQU010000031">
    <property type="protein sequence ID" value="MDN3709335.1"/>
    <property type="molecule type" value="Genomic_DNA"/>
</dbReference>
<dbReference type="SUPFAM" id="SSF46689">
    <property type="entry name" value="Homeodomain-like"/>
    <property type="match status" value="1"/>
</dbReference>
<keyword evidence="9" id="KW-0812">Transmembrane</keyword>
<keyword evidence="2" id="KW-0963">Cytoplasm</keyword>
<dbReference type="Pfam" id="PF13181">
    <property type="entry name" value="TPR_8"/>
    <property type="match status" value="1"/>
</dbReference>
<dbReference type="PROSITE" id="PS50005">
    <property type="entry name" value="TPR"/>
    <property type="match status" value="1"/>
</dbReference>
<organism evidence="11 13">
    <name type="scientific">Paenimyroides ceti</name>
    <dbReference type="NCBI Taxonomy" id="395087"/>
    <lineage>
        <taxon>Bacteria</taxon>
        <taxon>Pseudomonadati</taxon>
        <taxon>Bacteroidota</taxon>
        <taxon>Flavobacteriia</taxon>
        <taxon>Flavobacteriales</taxon>
        <taxon>Flavobacteriaceae</taxon>
        <taxon>Paenimyroides</taxon>
    </lineage>
</organism>
<evidence type="ECO:0000256" key="2">
    <source>
        <dbReference type="ARBA" id="ARBA00022490"/>
    </source>
</evidence>
<comment type="subcellular location">
    <subcellularLocation>
        <location evidence="1">Cytoplasm</location>
    </subcellularLocation>
</comment>
<dbReference type="Proteomes" id="UP001242368">
    <property type="component" value="Unassembled WGS sequence"/>
</dbReference>
<comment type="similarity">
    <text evidence="7">Belongs to the Rap family.</text>
</comment>
<evidence type="ECO:0000259" key="10">
    <source>
        <dbReference type="PROSITE" id="PS01124"/>
    </source>
</evidence>